<organism evidence="1 2">
    <name type="scientific">Gigaspora rosea</name>
    <dbReference type="NCBI Taxonomy" id="44941"/>
    <lineage>
        <taxon>Eukaryota</taxon>
        <taxon>Fungi</taxon>
        <taxon>Fungi incertae sedis</taxon>
        <taxon>Mucoromycota</taxon>
        <taxon>Glomeromycotina</taxon>
        <taxon>Glomeromycetes</taxon>
        <taxon>Diversisporales</taxon>
        <taxon>Gigasporaceae</taxon>
        <taxon>Gigaspora</taxon>
    </lineage>
</organism>
<protein>
    <submittedName>
        <fullName evidence="1">Uncharacterized protein</fullName>
    </submittedName>
</protein>
<dbReference type="EMBL" id="QKWP01000531">
    <property type="protein sequence ID" value="RIB18595.1"/>
    <property type="molecule type" value="Genomic_DNA"/>
</dbReference>
<comment type="caution">
    <text evidence="1">The sequence shown here is derived from an EMBL/GenBank/DDBJ whole genome shotgun (WGS) entry which is preliminary data.</text>
</comment>
<accession>A0A397V836</accession>
<dbReference type="Proteomes" id="UP000266673">
    <property type="component" value="Unassembled WGS sequence"/>
</dbReference>
<reference evidence="1 2" key="1">
    <citation type="submission" date="2018-06" db="EMBL/GenBank/DDBJ databases">
        <title>Comparative genomics reveals the genomic features of Rhizophagus irregularis, R. cerebriforme, R. diaphanum and Gigaspora rosea, and their symbiotic lifestyle signature.</title>
        <authorList>
            <person name="Morin E."/>
            <person name="San Clemente H."/>
            <person name="Chen E.C.H."/>
            <person name="De La Providencia I."/>
            <person name="Hainaut M."/>
            <person name="Kuo A."/>
            <person name="Kohler A."/>
            <person name="Murat C."/>
            <person name="Tang N."/>
            <person name="Roy S."/>
            <person name="Loubradou J."/>
            <person name="Henrissat B."/>
            <person name="Grigoriev I.V."/>
            <person name="Corradi N."/>
            <person name="Roux C."/>
            <person name="Martin F.M."/>
        </authorList>
    </citation>
    <scope>NUCLEOTIDE SEQUENCE [LARGE SCALE GENOMIC DNA]</scope>
    <source>
        <strain evidence="1 2">DAOM 194757</strain>
    </source>
</reference>
<gene>
    <name evidence="1" type="ORF">C2G38_2184233</name>
</gene>
<proteinExistence type="predicted"/>
<evidence type="ECO:0000313" key="2">
    <source>
        <dbReference type="Proteomes" id="UP000266673"/>
    </source>
</evidence>
<sequence length="158" mass="18845">MLKIRQYRPIFEYKGLTETYEMTYYSNYAYCRRNNQLKDRRLVQVVIFRRDIEKGIQIMLSQRIHPEKPYLGMMQGTREKVDIYTDNYGNETLETEEDTAMQKTLEESGIILDETKLQKIWNETVPSQLEWTSVTSRLVFIGWLSQLIKISAKWLTNG</sequence>
<evidence type="ECO:0000313" key="1">
    <source>
        <dbReference type="EMBL" id="RIB18595.1"/>
    </source>
</evidence>
<dbReference type="OrthoDB" id="10005910at2759"/>
<dbReference type="AlphaFoldDB" id="A0A397V836"/>
<name>A0A397V836_9GLOM</name>
<keyword evidence="2" id="KW-1185">Reference proteome</keyword>